<sequence>MNTTIKGKQATRGQQLIYDENRETIRNYFLAAAVVSPIVACAYLFLFEAVGTGFWIGWTLAVILAGAAILFMMSMVKSGKNEKGKVTDAGVDLNDPQAFGEYCKDAIILSCGAQVLSLIWSKFIFLIALIPVYAIIKLWTKVLGPWFFAPAPEDEQGVDDKKLRKQQRTKFVKQR</sequence>
<feature type="transmembrane region" description="Helical" evidence="9">
    <location>
        <begin position="28"/>
        <end position="47"/>
    </location>
</feature>
<keyword evidence="4 9" id="KW-0812">Transmembrane</keyword>
<dbReference type="GO" id="GO:0005789">
    <property type="term" value="C:endoplasmic reticulum membrane"/>
    <property type="evidence" value="ECO:0007669"/>
    <property type="project" value="UniProtKB-SubCell"/>
</dbReference>
<feature type="compositionally biased region" description="Basic residues" evidence="8">
    <location>
        <begin position="163"/>
        <end position="175"/>
    </location>
</feature>
<feature type="region of interest" description="Disordered" evidence="8">
    <location>
        <begin position="153"/>
        <end position="175"/>
    </location>
</feature>
<dbReference type="Pfam" id="PF05620">
    <property type="entry name" value="TMEM208_SND2"/>
    <property type="match status" value="1"/>
</dbReference>
<evidence type="ECO:0000256" key="1">
    <source>
        <dbReference type="ARBA" id="ARBA00004477"/>
    </source>
</evidence>
<dbReference type="Proteomes" id="UP000887578">
    <property type="component" value="Unplaced"/>
</dbReference>
<evidence type="ECO:0000256" key="2">
    <source>
        <dbReference type="ARBA" id="ARBA00009950"/>
    </source>
</evidence>
<feature type="transmembrane region" description="Helical" evidence="9">
    <location>
        <begin position="115"/>
        <end position="136"/>
    </location>
</feature>
<dbReference type="AlphaFoldDB" id="A0A914Q2E6"/>
<dbReference type="PANTHER" id="PTHR13505">
    <property type="entry name" value="TRANSMEMBRANE PROTEIN 208"/>
    <property type="match status" value="1"/>
</dbReference>
<evidence type="ECO:0000256" key="7">
    <source>
        <dbReference type="ARBA" id="ARBA00023136"/>
    </source>
</evidence>
<evidence type="ECO:0000256" key="5">
    <source>
        <dbReference type="ARBA" id="ARBA00022824"/>
    </source>
</evidence>
<evidence type="ECO:0000256" key="3">
    <source>
        <dbReference type="ARBA" id="ARBA00015033"/>
    </source>
</evidence>
<accession>A0A914Q2E6</accession>
<keyword evidence="5" id="KW-0256">Endoplasmic reticulum</keyword>
<proteinExistence type="inferred from homology"/>
<evidence type="ECO:0000256" key="6">
    <source>
        <dbReference type="ARBA" id="ARBA00022989"/>
    </source>
</evidence>
<evidence type="ECO:0000256" key="9">
    <source>
        <dbReference type="SAM" id="Phobius"/>
    </source>
</evidence>
<keyword evidence="10" id="KW-1185">Reference proteome</keyword>
<keyword evidence="7 9" id="KW-0472">Membrane</keyword>
<evidence type="ECO:0000313" key="11">
    <source>
        <dbReference type="WBParaSite" id="PDA_v2.g24919.t1"/>
    </source>
</evidence>
<comment type="subcellular location">
    <subcellularLocation>
        <location evidence="1">Endoplasmic reticulum membrane</location>
        <topology evidence="1">Multi-pass membrane protein</topology>
    </subcellularLocation>
</comment>
<dbReference type="GO" id="GO:0005773">
    <property type="term" value="C:vacuole"/>
    <property type="evidence" value="ECO:0007669"/>
    <property type="project" value="GOC"/>
</dbReference>
<organism evidence="10 11">
    <name type="scientific">Panagrolaimus davidi</name>
    <dbReference type="NCBI Taxonomy" id="227884"/>
    <lineage>
        <taxon>Eukaryota</taxon>
        <taxon>Metazoa</taxon>
        <taxon>Ecdysozoa</taxon>
        <taxon>Nematoda</taxon>
        <taxon>Chromadorea</taxon>
        <taxon>Rhabditida</taxon>
        <taxon>Tylenchina</taxon>
        <taxon>Panagrolaimomorpha</taxon>
        <taxon>Panagrolaimoidea</taxon>
        <taxon>Panagrolaimidae</taxon>
        <taxon>Panagrolaimus</taxon>
    </lineage>
</organism>
<protein>
    <recommendedName>
        <fullName evidence="3">Transmembrane protein 208</fullName>
    </recommendedName>
</protein>
<comment type="similarity">
    <text evidence="2">Belongs to the TMEM208 family.</text>
</comment>
<keyword evidence="6 9" id="KW-1133">Transmembrane helix</keyword>
<dbReference type="GO" id="GO:0006624">
    <property type="term" value="P:vacuolar protein processing"/>
    <property type="evidence" value="ECO:0007669"/>
    <property type="project" value="TreeGrafter"/>
</dbReference>
<evidence type="ECO:0000256" key="8">
    <source>
        <dbReference type="SAM" id="MobiDB-lite"/>
    </source>
</evidence>
<name>A0A914Q2E6_9BILA</name>
<dbReference type="InterPro" id="IPR008506">
    <property type="entry name" value="SND2/TMEM208"/>
</dbReference>
<evidence type="ECO:0000256" key="4">
    <source>
        <dbReference type="ARBA" id="ARBA00022692"/>
    </source>
</evidence>
<dbReference type="PANTHER" id="PTHR13505:SF7">
    <property type="entry name" value="TRANSMEMBRANE PROTEIN 208"/>
    <property type="match status" value="1"/>
</dbReference>
<dbReference type="WBParaSite" id="PDA_v2.g24919.t1">
    <property type="protein sequence ID" value="PDA_v2.g24919.t1"/>
    <property type="gene ID" value="PDA_v2.g24919"/>
</dbReference>
<feature type="transmembrane region" description="Helical" evidence="9">
    <location>
        <begin position="53"/>
        <end position="73"/>
    </location>
</feature>
<reference evidence="11" key="1">
    <citation type="submission" date="2022-11" db="UniProtKB">
        <authorList>
            <consortium name="WormBaseParasite"/>
        </authorList>
    </citation>
    <scope>IDENTIFICATION</scope>
</reference>
<evidence type="ECO:0000313" key="10">
    <source>
        <dbReference type="Proteomes" id="UP000887578"/>
    </source>
</evidence>